<keyword evidence="2" id="KW-0472">Membrane</keyword>
<feature type="transmembrane region" description="Helical" evidence="2">
    <location>
        <begin position="152"/>
        <end position="172"/>
    </location>
</feature>
<dbReference type="AlphaFoldDB" id="A0A6C0L455"/>
<keyword evidence="2" id="KW-0812">Transmembrane</keyword>
<reference evidence="3" key="1">
    <citation type="journal article" date="2020" name="Nature">
        <title>Giant virus diversity and host interactions through global metagenomics.</title>
        <authorList>
            <person name="Schulz F."/>
            <person name="Roux S."/>
            <person name="Paez-Espino D."/>
            <person name="Jungbluth S."/>
            <person name="Walsh D.A."/>
            <person name="Denef V.J."/>
            <person name="McMahon K.D."/>
            <person name="Konstantinidis K.T."/>
            <person name="Eloe-Fadrosh E.A."/>
            <person name="Kyrpides N.C."/>
            <person name="Woyke T."/>
        </authorList>
    </citation>
    <scope>NUCLEOTIDE SEQUENCE</scope>
    <source>
        <strain evidence="3">GVMAG-S-ERX555907-94</strain>
    </source>
</reference>
<sequence>MSKDVSTCEFFHDCYEGADDALLSHSYSYEVKESECPSNPGPLIDSFSDRHNNGKIELKHTLWSDGGLASVCIDSPYGCCYISTHCDSMMKSHIREVYYSDFLKRTTGPHSLHFSSMNTYITQMDVNGTDCPQLDDLILDYLHKEEEQSLSFFQIMIGSYLISSIVQLLIICSRKKQRPQTQYSGITEQQSDDGQKLRGSA</sequence>
<keyword evidence="2" id="KW-1133">Transmembrane helix</keyword>
<organism evidence="3">
    <name type="scientific">viral metagenome</name>
    <dbReference type="NCBI Taxonomy" id="1070528"/>
    <lineage>
        <taxon>unclassified sequences</taxon>
        <taxon>metagenomes</taxon>
        <taxon>organismal metagenomes</taxon>
    </lineage>
</organism>
<name>A0A6C0L455_9ZZZZ</name>
<evidence type="ECO:0000256" key="1">
    <source>
        <dbReference type="SAM" id="MobiDB-lite"/>
    </source>
</evidence>
<protein>
    <submittedName>
        <fullName evidence="3">Uncharacterized protein</fullName>
    </submittedName>
</protein>
<evidence type="ECO:0000256" key="2">
    <source>
        <dbReference type="SAM" id="Phobius"/>
    </source>
</evidence>
<accession>A0A6C0L455</accession>
<feature type="region of interest" description="Disordered" evidence="1">
    <location>
        <begin position="181"/>
        <end position="201"/>
    </location>
</feature>
<dbReference type="EMBL" id="MN741037">
    <property type="protein sequence ID" value="QHU23600.1"/>
    <property type="molecule type" value="Genomic_DNA"/>
</dbReference>
<evidence type="ECO:0000313" key="3">
    <source>
        <dbReference type="EMBL" id="QHU23600.1"/>
    </source>
</evidence>
<proteinExistence type="predicted"/>